<dbReference type="HOGENOM" id="CLU_3214919_0_0_9"/>
<evidence type="ECO:0000313" key="2">
    <source>
        <dbReference type="Proteomes" id="UP000003793"/>
    </source>
</evidence>
<sequence length="44" mass="5609">MEKYRRFWYDKNLAFFFGRYWKNNRDKNAIKVGRTVDNRCVRFV</sequence>
<name>C0BA05_9FIRM</name>
<protein>
    <submittedName>
        <fullName evidence="1">Uncharacterized protein</fullName>
    </submittedName>
</protein>
<evidence type="ECO:0000313" key="1">
    <source>
        <dbReference type="EMBL" id="EEG90107.1"/>
    </source>
</evidence>
<dbReference type="AlphaFoldDB" id="C0BA05"/>
<dbReference type="Proteomes" id="UP000003793">
    <property type="component" value="Unassembled WGS sequence"/>
</dbReference>
<reference evidence="1 2" key="2">
    <citation type="submission" date="2009-03" db="EMBL/GenBank/DDBJ databases">
        <title>Draft genome sequence of Coprococcus comes (ATCC 27758).</title>
        <authorList>
            <person name="Sudarsanam P."/>
            <person name="Ley R."/>
            <person name="Guruge J."/>
            <person name="Turnbaugh P.J."/>
            <person name="Mahowald M."/>
            <person name="Liep D."/>
            <person name="Gordon J."/>
        </authorList>
    </citation>
    <scope>NUCLEOTIDE SEQUENCE [LARGE SCALE GENOMIC DNA]</scope>
    <source>
        <strain evidence="1 2">ATCC 27758</strain>
    </source>
</reference>
<reference evidence="1 2" key="1">
    <citation type="submission" date="2009-02" db="EMBL/GenBank/DDBJ databases">
        <authorList>
            <person name="Fulton L."/>
            <person name="Clifton S."/>
            <person name="Fulton B."/>
            <person name="Xu J."/>
            <person name="Minx P."/>
            <person name="Pepin K.H."/>
            <person name="Johnson M."/>
            <person name="Bhonagiri V."/>
            <person name="Nash W.E."/>
            <person name="Mardis E.R."/>
            <person name="Wilson R.K."/>
        </authorList>
    </citation>
    <scope>NUCLEOTIDE SEQUENCE [LARGE SCALE GENOMIC DNA]</scope>
    <source>
        <strain evidence="1 2">ATCC 27758</strain>
    </source>
</reference>
<organism evidence="1 2">
    <name type="scientific">Coprococcus comes ATCC 27758</name>
    <dbReference type="NCBI Taxonomy" id="470146"/>
    <lineage>
        <taxon>Bacteria</taxon>
        <taxon>Bacillati</taxon>
        <taxon>Bacillota</taxon>
        <taxon>Clostridia</taxon>
        <taxon>Lachnospirales</taxon>
        <taxon>Lachnospiraceae</taxon>
        <taxon>Coprococcus</taxon>
    </lineage>
</organism>
<dbReference type="EMBL" id="ABVR01000040">
    <property type="protein sequence ID" value="EEG90107.1"/>
    <property type="molecule type" value="Genomic_DNA"/>
</dbReference>
<accession>C0BA05</accession>
<comment type="caution">
    <text evidence="1">The sequence shown here is derived from an EMBL/GenBank/DDBJ whole genome shotgun (WGS) entry which is preliminary data.</text>
</comment>
<gene>
    <name evidence="1" type="ORF">COPCOM_01983</name>
</gene>
<proteinExistence type="predicted"/>